<protein>
    <recommendedName>
        <fullName evidence="18">Cytochrome P450</fullName>
    </recommendedName>
</protein>
<proteinExistence type="inferred from homology"/>
<dbReference type="InterPro" id="IPR002401">
    <property type="entry name" value="Cyt_P450_E_grp-I"/>
</dbReference>
<dbReference type="InterPro" id="IPR017972">
    <property type="entry name" value="Cyt_P450_CS"/>
</dbReference>
<dbReference type="EnsemblMetazoa" id="XM_029486109.1">
    <property type="protein sequence ID" value="XP_029341969.1"/>
    <property type="gene ID" value="LOC100168115"/>
</dbReference>
<keyword evidence="8" id="KW-0492">Microsome</keyword>
<evidence type="ECO:0000256" key="7">
    <source>
        <dbReference type="ARBA" id="ARBA00022824"/>
    </source>
</evidence>
<evidence type="ECO:0000313" key="17">
    <source>
        <dbReference type="Proteomes" id="UP000007819"/>
    </source>
</evidence>
<keyword evidence="10 13" id="KW-0408">Iron</keyword>
<sequence>MYPSSSSATDWWIYIVTPCLVAVTITYYFCISTFNKWEKLNVPYIKPIPLFGNFLKVALAKDHPLEFYDKIYYKFSGLKYGGLFQMRTPYLMVRDPEIINNMLIKDFSSFPNRGIYSDLAANPLSDNLFFMENPRWKTIRSKLTPAFTSGKLKIMYDQIKECGDKLMKNIDNDLKGKNDEIEVRDIMGKYSTDVIGTCAFGLKLNSISDDESPFRKYGKSIFIPSLRTLFRELCLMVSPALLKVVRVKDFPTDATAFFNAAFKETITYRLENKIVRNDFVNCLMQARNDLTLNTNLPKHERFSESQIVANAFVMFAAGFETTSTTLSYCLYELALNIHIQDKVRQEIQLKLSKSDGQIDNEFLMGLNYLDMVIAETLRKYPPLIALFRKASQTYRLPDNLILEKGQKIVIPIYSIHFDSKYFEDPLKFNPERFSSEERAKRPNCVYLPFGDGPRTCIGKRFAELEMKLALVEMLTKFEVLPCGKTEVPLKYSNKALTLMPKHGIWLRFKKIV</sequence>
<feature type="transmembrane region" description="Helical" evidence="15">
    <location>
        <begin position="12"/>
        <end position="31"/>
    </location>
</feature>
<dbReference type="GO" id="GO:0020037">
    <property type="term" value="F:heme binding"/>
    <property type="evidence" value="ECO:0007669"/>
    <property type="project" value="InterPro"/>
</dbReference>
<dbReference type="GO" id="GO:0005789">
    <property type="term" value="C:endoplasmic reticulum membrane"/>
    <property type="evidence" value="ECO:0007669"/>
    <property type="project" value="UniProtKB-SubCell"/>
</dbReference>
<reference evidence="16" key="2">
    <citation type="submission" date="2022-06" db="UniProtKB">
        <authorList>
            <consortium name="EnsemblMetazoa"/>
        </authorList>
    </citation>
    <scope>IDENTIFICATION</scope>
</reference>
<comment type="similarity">
    <text evidence="4 14">Belongs to the cytochrome P450 family.</text>
</comment>
<dbReference type="Pfam" id="PF00067">
    <property type="entry name" value="p450"/>
    <property type="match status" value="1"/>
</dbReference>
<accession>A0A8R2JM88</accession>
<keyword evidence="5 13" id="KW-0349">Heme</keyword>
<comment type="cofactor">
    <cofactor evidence="1 13">
        <name>heme</name>
        <dbReference type="ChEBI" id="CHEBI:30413"/>
    </cofactor>
</comment>
<keyword evidence="12 15" id="KW-0472">Membrane</keyword>
<evidence type="ECO:0000313" key="16">
    <source>
        <dbReference type="EnsemblMetazoa" id="XP_029341969.1"/>
    </source>
</evidence>
<evidence type="ECO:0000256" key="6">
    <source>
        <dbReference type="ARBA" id="ARBA00022723"/>
    </source>
</evidence>
<keyword evidence="17" id="KW-1185">Reference proteome</keyword>
<dbReference type="PROSITE" id="PS00086">
    <property type="entry name" value="CYTOCHROME_P450"/>
    <property type="match status" value="1"/>
</dbReference>
<keyword evidence="9 14" id="KW-0560">Oxidoreductase</keyword>
<dbReference type="GO" id="GO:0016705">
    <property type="term" value="F:oxidoreductase activity, acting on paired donors, with incorporation or reduction of molecular oxygen"/>
    <property type="evidence" value="ECO:0007669"/>
    <property type="project" value="InterPro"/>
</dbReference>
<dbReference type="GO" id="GO:0004497">
    <property type="term" value="F:monooxygenase activity"/>
    <property type="evidence" value="ECO:0007669"/>
    <property type="project" value="UniProtKB-KW"/>
</dbReference>
<keyword evidence="6 13" id="KW-0479">Metal-binding</keyword>
<evidence type="ECO:0000256" key="4">
    <source>
        <dbReference type="ARBA" id="ARBA00010617"/>
    </source>
</evidence>
<evidence type="ECO:0000256" key="3">
    <source>
        <dbReference type="ARBA" id="ARBA00004406"/>
    </source>
</evidence>
<dbReference type="Proteomes" id="UP000007819">
    <property type="component" value="Chromosome A1"/>
</dbReference>
<dbReference type="InterPro" id="IPR050476">
    <property type="entry name" value="Insect_CytP450_Detox"/>
</dbReference>
<dbReference type="KEGG" id="api:100168115"/>
<name>A0A8R2JM88_ACYPI</name>
<dbReference type="InterPro" id="IPR001128">
    <property type="entry name" value="Cyt_P450"/>
</dbReference>
<dbReference type="PANTHER" id="PTHR24292">
    <property type="entry name" value="CYTOCHROME P450"/>
    <property type="match status" value="1"/>
</dbReference>
<dbReference type="OrthoDB" id="2789670at2759"/>
<dbReference type="PRINTS" id="PR00385">
    <property type="entry name" value="P450"/>
</dbReference>
<comment type="subcellular location">
    <subcellularLocation>
        <location evidence="3">Endoplasmic reticulum membrane</location>
        <topology evidence="3">Peripheral membrane protein</topology>
    </subcellularLocation>
    <subcellularLocation>
        <location evidence="2">Microsome membrane</location>
        <topology evidence="2">Peripheral membrane protein</topology>
    </subcellularLocation>
</comment>
<evidence type="ECO:0000256" key="14">
    <source>
        <dbReference type="RuleBase" id="RU000461"/>
    </source>
</evidence>
<feature type="binding site" description="axial binding residue" evidence="13">
    <location>
        <position position="456"/>
    </location>
    <ligand>
        <name>heme</name>
        <dbReference type="ChEBI" id="CHEBI:30413"/>
    </ligand>
    <ligandPart>
        <name>Fe</name>
        <dbReference type="ChEBI" id="CHEBI:18248"/>
    </ligandPart>
</feature>
<dbReference type="CDD" id="cd11056">
    <property type="entry name" value="CYP6-like"/>
    <property type="match status" value="1"/>
</dbReference>
<dbReference type="AlphaFoldDB" id="A0A8R2JM88"/>
<dbReference type="RefSeq" id="XP_029341969.1">
    <property type="nucleotide sequence ID" value="XM_029486109.1"/>
</dbReference>
<keyword evidence="15" id="KW-0812">Transmembrane</keyword>
<evidence type="ECO:0000256" key="15">
    <source>
        <dbReference type="SAM" id="Phobius"/>
    </source>
</evidence>
<evidence type="ECO:0000256" key="5">
    <source>
        <dbReference type="ARBA" id="ARBA00022617"/>
    </source>
</evidence>
<dbReference type="FunFam" id="1.10.630.10:FF:000042">
    <property type="entry name" value="Cytochrome P450"/>
    <property type="match status" value="1"/>
</dbReference>
<evidence type="ECO:0000256" key="12">
    <source>
        <dbReference type="ARBA" id="ARBA00023136"/>
    </source>
</evidence>
<keyword evidence="7" id="KW-0256">Endoplasmic reticulum</keyword>
<dbReference type="EnsemblMetazoa" id="NM_001366197.1">
    <property type="protein sequence ID" value="NP_001353126.1"/>
    <property type="gene ID" value="LOC100168115"/>
</dbReference>
<dbReference type="GeneID" id="100168115"/>
<evidence type="ECO:0000256" key="13">
    <source>
        <dbReference type="PIRSR" id="PIRSR602401-1"/>
    </source>
</evidence>
<dbReference type="InterPro" id="IPR036396">
    <property type="entry name" value="Cyt_P450_sf"/>
</dbReference>
<evidence type="ECO:0000256" key="10">
    <source>
        <dbReference type="ARBA" id="ARBA00023004"/>
    </source>
</evidence>
<reference evidence="17" key="1">
    <citation type="submission" date="2010-06" db="EMBL/GenBank/DDBJ databases">
        <authorList>
            <person name="Jiang H."/>
            <person name="Abraham K."/>
            <person name="Ali S."/>
            <person name="Alsbrooks S.L."/>
            <person name="Anim B.N."/>
            <person name="Anosike U.S."/>
            <person name="Attaway T."/>
            <person name="Bandaranaike D.P."/>
            <person name="Battles P.K."/>
            <person name="Bell S.N."/>
            <person name="Bell A.V."/>
            <person name="Beltran B."/>
            <person name="Bickham C."/>
            <person name="Bustamante Y."/>
            <person name="Caleb T."/>
            <person name="Canada A."/>
            <person name="Cardenas V."/>
            <person name="Carter K."/>
            <person name="Chacko J."/>
            <person name="Chandrabose M.N."/>
            <person name="Chavez D."/>
            <person name="Chavez A."/>
            <person name="Chen L."/>
            <person name="Chu H.-S."/>
            <person name="Claassen K.J."/>
            <person name="Cockrell R."/>
            <person name="Collins M."/>
            <person name="Cooper J.A."/>
            <person name="Cree A."/>
            <person name="Curry S.M."/>
            <person name="Da Y."/>
            <person name="Dao M.D."/>
            <person name="Das B."/>
            <person name="Davila M.-L."/>
            <person name="Davy-Carroll L."/>
            <person name="Denson S."/>
            <person name="Dinh H."/>
            <person name="Ebong V.E."/>
            <person name="Edwards J.R."/>
            <person name="Egan A."/>
            <person name="El-Daye J."/>
            <person name="Escobedo L."/>
            <person name="Fernandez S."/>
            <person name="Fernando P.R."/>
            <person name="Flagg N."/>
            <person name="Forbes L.D."/>
            <person name="Fowler R.G."/>
            <person name="Fu Q."/>
            <person name="Gabisi R.A."/>
            <person name="Ganer J."/>
            <person name="Garbino Pronczuk A."/>
            <person name="Garcia R.M."/>
            <person name="Garner T."/>
            <person name="Garrett T.E."/>
            <person name="Gonzalez D.A."/>
            <person name="Hamid H."/>
            <person name="Hawkins E.S."/>
            <person name="Hirani K."/>
            <person name="Hogues M.E."/>
            <person name="Hollins B."/>
            <person name="Hsiao C.-H."/>
            <person name="Jabil R."/>
            <person name="James M.L."/>
            <person name="Jhangiani S.N."/>
            <person name="Johnson B."/>
            <person name="Johnson Q."/>
            <person name="Joshi V."/>
            <person name="Kalu J.B."/>
            <person name="Kam C."/>
            <person name="Kashfia A."/>
            <person name="Keebler J."/>
            <person name="Kisamo H."/>
            <person name="Kovar C.L."/>
            <person name="Lago L.A."/>
            <person name="Lai C.-Y."/>
            <person name="Laidlaw J."/>
            <person name="Lara F."/>
            <person name="Le T.-K."/>
            <person name="Lee S.L."/>
            <person name="Legall F.H."/>
            <person name="Lemon S.J."/>
            <person name="Lewis L.R."/>
            <person name="Li B."/>
            <person name="Liu Y."/>
            <person name="Liu Y.-S."/>
            <person name="Lopez J."/>
            <person name="Lozado R.J."/>
            <person name="Lu J."/>
            <person name="Madu R.C."/>
            <person name="Maheshwari M."/>
            <person name="Maheshwari R."/>
            <person name="Malloy K."/>
            <person name="Martinez E."/>
            <person name="Mathew T."/>
            <person name="Mercado I.C."/>
            <person name="Mercado C."/>
            <person name="Meyer B."/>
            <person name="Montgomery K."/>
            <person name="Morgan M.B."/>
            <person name="Munidasa M."/>
            <person name="Nazareth L.V."/>
            <person name="Nelson J."/>
            <person name="Ng B.M."/>
            <person name="Nguyen N.B."/>
            <person name="Nguyen P.Q."/>
            <person name="Nguyen T."/>
            <person name="Obregon M."/>
            <person name="Okwuonu G.O."/>
            <person name="Onwere C.G."/>
            <person name="Orozco G."/>
            <person name="Parra A."/>
            <person name="Patel S."/>
            <person name="Patil S."/>
            <person name="Perez A."/>
            <person name="Perez Y."/>
            <person name="Pham C."/>
            <person name="Primus E.L."/>
            <person name="Pu L.-L."/>
            <person name="Puazo M."/>
            <person name="Qin X."/>
            <person name="Quiroz J.B."/>
            <person name="Reese J."/>
            <person name="Richards S."/>
            <person name="Rives C.M."/>
            <person name="Robberts R."/>
            <person name="Ruiz S.J."/>
            <person name="Ruiz M.J."/>
            <person name="Santibanez J."/>
            <person name="Schneider B.W."/>
            <person name="Sisson I."/>
            <person name="Smith M."/>
            <person name="Sodergren E."/>
            <person name="Song X.-Z."/>
            <person name="Song B.B."/>
            <person name="Summersgill H."/>
            <person name="Thelus R."/>
            <person name="Thornton R.D."/>
            <person name="Trejos Z.Y."/>
            <person name="Usmani K."/>
            <person name="Vattathil S."/>
            <person name="Villasana D."/>
            <person name="Walker D.L."/>
            <person name="Wang S."/>
            <person name="Wang K."/>
            <person name="White C.S."/>
            <person name="Williams A.C."/>
            <person name="Williamson J."/>
            <person name="Wilson K."/>
            <person name="Woghiren I.O."/>
            <person name="Woodworth J.R."/>
            <person name="Worley K.C."/>
            <person name="Wright R.A."/>
            <person name="Wu W."/>
            <person name="Young L."/>
            <person name="Zhang L."/>
            <person name="Zhang J."/>
            <person name="Zhu Y."/>
            <person name="Muzny D.M."/>
            <person name="Weinstock G."/>
            <person name="Gibbs R.A."/>
        </authorList>
    </citation>
    <scope>NUCLEOTIDE SEQUENCE [LARGE SCALE GENOMIC DNA]</scope>
    <source>
        <strain evidence="17">LSR1</strain>
    </source>
</reference>
<dbReference type="GO" id="GO:0005506">
    <property type="term" value="F:iron ion binding"/>
    <property type="evidence" value="ECO:0007669"/>
    <property type="project" value="InterPro"/>
</dbReference>
<dbReference type="RefSeq" id="NP_001353126.1">
    <property type="nucleotide sequence ID" value="NM_001366197.1"/>
</dbReference>
<evidence type="ECO:0000256" key="9">
    <source>
        <dbReference type="ARBA" id="ARBA00023002"/>
    </source>
</evidence>
<dbReference type="PANTHER" id="PTHR24292:SF54">
    <property type="entry name" value="CYP9F3-RELATED"/>
    <property type="match status" value="1"/>
</dbReference>
<evidence type="ECO:0000256" key="2">
    <source>
        <dbReference type="ARBA" id="ARBA00004174"/>
    </source>
</evidence>
<keyword evidence="11 14" id="KW-0503">Monooxygenase</keyword>
<dbReference type="Gene3D" id="1.10.630.10">
    <property type="entry name" value="Cytochrome P450"/>
    <property type="match status" value="1"/>
</dbReference>
<evidence type="ECO:0000256" key="1">
    <source>
        <dbReference type="ARBA" id="ARBA00001971"/>
    </source>
</evidence>
<evidence type="ECO:0000256" key="11">
    <source>
        <dbReference type="ARBA" id="ARBA00023033"/>
    </source>
</evidence>
<organism evidence="16 17">
    <name type="scientific">Acyrthosiphon pisum</name>
    <name type="common">Pea aphid</name>
    <dbReference type="NCBI Taxonomy" id="7029"/>
    <lineage>
        <taxon>Eukaryota</taxon>
        <taxon>Metazoa</taxon>
        <taxon>Ecdysozoa</taxon>
        <taxon>Arthropoda</taxon>
        <taxon>Hexapoda</taxon>
        <taxon>Insecta</taxon>
        <taxon>Pterygota</taxon>
        <taxon>Neoptera</taxon>
        <taxon>Paraneoptera</taxon>
        <taxon>Hemiptera</taxon>
        <taxon>Sternorrhyncha</taxon>
        <taxon>Aphidomorpha</taxon>
        <taxon>Aphidoidea</taxon>
        <taxon>Aphididae</taxon>
        <taxon>Macrosiphini</taxon>
        <taxon>Acyrthosiphon</taxon>
    </lineage>
</organism>
<dbReference type="SUPFAM" id="SSF48264">
    <property type="entry name" value="Cytochrome P450"/>
    <property type="match status" value="1"/>
</dbReference>
<keyword evidence="15" id="KW-1133">Transmembrane helix</keyword>
<evidence type="ECO:0000256" key="8">
    <source>
        <dbReference type="ARBA" id="ARBA00022848"/>
    </source>
</evidence>
<evidence type="ECO:0008006" key="18">
    <source>
        <dbReference type="Google" id="ProtNLM"/>
    </source>
</evidence>
<dbReference type="PRINTS" id="PR00463">
    <property type="entry name" value="EP450I"/>
</dbReference>